<dbReference type="InterPro" id="IPR006586">
    <property type="entry name" value="ADAM_Cys-rich"/>
</dbReference>
<sequence>MLKNHPKCLLNKPNNKNVVAPAVCGNNFTELGEECDCGTVQECKNPCCNAATCKLKVEAKCAEGACCQQCQIEKAGTVCQASSREDCVLPAKCDGQSSVCPSNRLKDDGTPCNDGQGYCYNGQCPSLKNQCINLWGADAVVGKEICYNMNTKGTNYGHCTKSNNTYVPCNPVDMMCGVLFCSAGEKIPTVGSGVASFMGCKAALDPTVMVKNGTKCGNKMVCNNGKCLSTSKVFQTPN</sequence>
<feature type="domain" description="Disintegrin" evidence="3">
    <location>
        <begin position="21"/>
        <end position="108"/>
    </location>
</feature>
<dbReference type="Proteomes" id="UP000824782">
    <property type="component" value="Unassembled WGS sequence"/>
</dbReference>
<dbReference type="Pfam" id="PF00200">
    <property type="entry name" value="Disintegrin"/>
    <property type="match status" value="1"/>
</dbReference>
<dbReference type="SUPFAM" id="SSF57552">
    <property type="entry name" value="Blood coagulation inhibitor (disintegrin)"/>
    <property type="match status" value="1"/>
</dbReference>
<dbReference type="PROSITE" id="PS50214">
    <property type="entry name" value="DISINTEGRIN_2"/>
    <property type="match status" value="1"/>
</dbReference>
<reference evidence="4" key="1">
    <citation type="thesis" date="2020" institute="ProQuest LLC" country="789 East Eisenhower Parkway, Ann Arbor, MI, USA">
        <title>Comparative Genomics and Chromosome Evolution.</title>
        <authorList>
            <person name="Mudd A.B."/>
        </authorList>
    </citation>
    <scope>NUCLEOTIDE SEQUENCE</scope>
    <source>
        <strain evidence="4">237g6f4</strain>
        <tissue evidence="4">Blood</tissue>
    </source>
</reference>
<evidence type="ECO:0000256" key="2">
    <source>
        <dbReference type="PROSITE-ProRule" id="PRU00068"/>
    </source>
</evidence>
<keyword evidence="1" id="KW-1015">Disulfide bond</keyword>
<dbReference type="EMBL" id="WNYA01000004">
    <property type="protein sequence ID" value="KAG8574461.1"/>
    <property type="molecule type" value="Genomic_DNA"/>
</dbReference>
<dbReference type="AlphaFoldDB" id="A0AAV7BPN7"/>
<accession>A0AAV7BPN7</accession>
<comment type="caution">
    <text evidence="2">Lacks conserved residue(s) required for the propagation of feature annotation.</text>
</comment>
<evidence type="ECO:0000259" key="3">
    <source>
        <dbReference type="PROSITE" id="PS50214"/>
    </source>
</evidence>
<dbReference type="Pfam" id="PF08516">
    <property type="entry name" value="ADAM_CR"/>
    <property type="match status" value="1"/>
</dbReference>
<evidence type="ECO:0000313" key="5">
    <source>
        <dbReference type="Proteomes" id="UP000824782"/>
    </source>
</evidence>
<comment type="caution">
    <text evidence="4">The sequence shown here is derived from an EMBL/GenBank/DDBJ whole genome shotgun (WGS) entry which is preliminary data.</text>
</comment>
<dbReference type="SMART" id="SM00608">
    <property type="entry name" value="ACR"/>
    <property type="match status" value="1"/>
</dbReference>
<proteinExistence type="predicted"/>
<name>A0AAV7BPN7_ENGPU</name>
<dbReference type="InterPro" id="IPR001762">
    <property type="entry name" value="Disintegrin_dom"/>
</dbReference>
<dbReference type="PROSITE" id="PS00427">
    <property type="entry name" value="DISINTEGRIN_1"/>
    <property type="match status" value="1"/>
</dbReference>
<gene>
    <name evidence="4" type="ORF">GDO81_009192</name>
</gene>
<evidence type="ECO:0000256" key="1">
    <source>
        <dbReference type="ARBA" id="ARBA00023157"/>
    </source>
</evidence>
<dbReference type="InterPro" id="IPR018358">
    <property type="entry name" value="Disintegrin_CS"/>
</dbReference>
<dbReference type="GO" id="GO:0005886">
    <property type="term" value="C:plasma membrane"/>
    <property type="evidence" value="ECO:0007669"/>
    <property type="project" value="TreeGrafter"/>
</dbReference>
<dbReference type="SMART" id="SM00050">
    <property type="entry name" value="DISIN"/>
    <property type="match status" value="1"/>
</dbReference>
<dbReference type="Gene3D" id="4.10.70.10">
    <property type="entry name" value="Disintegrin domain"/>
    <property type="match status" value="1"/>
</dbReference>
<dbReference type="PANTHER" id="PTHR11905">
    <property type="entry name" value="ADAM A DISINTEGRIN AND METALLOPROTEASE DOMAIN"/>
    <property type="match status" value="1"/>
</dbReference>
<evidence type="ECO:0000313" key="4">
    <source>
        <dbReference type="EMBL" id="KAG8574461.1"/>
    </source>
</evidence>
<organism evidence="4 5">
    <name type="scientific">Engystomops pustulosus</name>
    <name type="common">Tungara frog</name>
    <name type="synonym">Physalaemus pustulosus</name>
    <dbReference type="NCBI Taxonomy" id="76066"/>
    <lineage>
        <taxon>Eukaryota</taxon>
        <taxon>Metazoa</taxon>
        <taxon>Chordata</taxon>
        <taxon>Craniata</taxon>
        <taxon>Vertebrata</taxon>
        <taxon>Euteleostomi</taxon>
        <taxon>Amphibia</taxon>
        <taxon>Batrachia</taxon>
        <taxon>Anura</taxon>
        <taxon>Neobatrachia</taxon>
        <taxon>Hyloidea</taxon>
        <taxon>Leptodactylidae</taxon>
        <taxon>Leiuperinae</taxon>
        <taxon>Engystomops</taxon>
    </lineage>
</organism>
<dbReference type="InterPro" id="IPR036436">
    <property type="entry name" value="Disintegrin_dom_sf"/>
</dbReference>
<keyword evidence="5" id="KW-1185">Reference proteome</keyword>
<dbReference type="FunFam" id="4.10.70.10:FF:000003">
    <property type="entry name" value="Disintegrin and metalloproteinase domain-containing protein 17"/>
    <property type="match status" value="1"/>
</dbReference>
<protein>
    <recommendedName>
        <fullName evidence="3">Disintegrin domain-containing protein</fullName>
    </recommendedName>
</protein>
<dbReference type="PANTHER" id="PTHR11905:SF32">
    <property type="entry name" value="DISINTEGRIN AND METALLOPROTEINASE DOMAIN-CONTAINING PROTEIN 28"/>
    <property type="match status" value="1"/>
</dbReference>